<dbReference type="PANTHER" id="PTHR38149:SF1">
    <property type="entry name" value="ATPASE"/>
    <property type="match status" value="1"/>
</dbReference>
<dbReference type="EMBL" id="VOOR01000004">
    <property type="protein sequence ID" value="TXB68378.1"/>
    <property type="molecule type" value="Genomic_DNA"/>
</dbReference>
<dbReference type="SUPFAM" id="SSF52540">
    <property type="entry name" value="P-loop containing nucleoside triphosphate hydrolases"/>
    <property type="match status" value="1"/>
</dbReference>
<feature type="domain" description="ATPase of the ABC class N-terminal" evidence="3">
    <location>
        <begin position="5"/>
        <end position="160"/>
    </location>
</feature>
<evidence type="ECO:0000259" key="3">
    <source>
        <dbReference type="Pfam" id="PF20446"/>
    </source>
</evidence>
<evidence type="ECO:0000313" key="5">
    <source>
        <dbReference type="EMBL" id="TXB68378.1"/>
    </source>
</evidence>
<comment type="caution">
    <text evidence="5">The sequence shown here is derived from an EMBL/GenBank/DDBJ whole genome shotgun (WGS) entry which is preliminary data.</text>
</comment>
<sequence>MKTSEQLKGQLLHLDGKSYGAYKSLRGAYAFPSFELWIDHVQGDPFASPSHMRVKWPHRYPEWALRTVSRRIALCDYLTRQFVARSAQLSKGNRGSGRSGAILMAQPGQEVLERTTVIFHEAEAEARFQLGLPAFGRRIAGREAVAVLLEELPAIVARSLPFAAQEEGPLREHLLTNEDADALRAQLDEMGLAAFIADGAILPRASGVDQRPLAGGIPFESPPSLRVEAKLPNRTLTGLGIPKGVTLIVGGGFHGKSTLLRAIALGVYNHLPGDGREFVVSQPLAAQIRAEDGRFVAQADISPFISHLPGGKPAHQFSTANASGSTSQAANLVEALEAGATALLIDEDTSATNFMIRDERMRALIPDELEPIQPFVYRVRELFEAHSVSTVLVIGGSGQYLGLADTVVGMQHYRPVDLTVRAQEVARTFPQQGSSTTPLPLALPQSRRPRGSSLNAQKGKGEKVRALGTRVLQFGQYDIELGAVGQLVEEGQLHAIGQVLQRWSHRPDGGSLANWLDEIMGELDANGLHALQPQPEGALSAFRRLELAAALNRLRSLKVD</sequence>
<name>A0A5C6S193_9BACT</name>
<reference evidence="5 6" key="1">
    <citation type="submission" date="2019-08" db="EMBL/GenBank/DDBJ databases">
        <title>Genome of Phaeodactylibacter luteus.</title>
        <authorList>
            <person name="Bowman J.P."/>
        </authorList>
    </citation>
    <scope>NUCLEOTIDE SEQUENCE [LARGE SCALE GENOMIC DNA]</scope>
    <source>
        <strain evidence="5 6">KCTC 42180</strain>
    </source>
</reference>
<evidence type="ECO:0000313" key="6">
    <source>
        <dbReference type="Proteomes" id="UP000321580"/>
    </source>
</evidence>
<evidence type="ECO:0000259" key="2">
    <source>
        <dbReference type="Pfam" id="PF09818"/>
    </source>
</evidence>
<proteinExistence type="predicted"/>
<dbReference type="InterPro" id="IPR049069">
    <property type="entry name" value="MRB1590-like_C"/>
</dbReference>
<organism evidence="5 6">
    <name type="scientific">Phaeodactylibacter luteus</name>
    <dbReference type="NCBI Taxonomy" id="1564516"/>
    <lineage>
        <taxon>Bacteria</taxon>
        <taxon>Pseudomonadati</taxon>
        <taxon>Bacteroidota</taxon>
        <taxon>Saprospiria</taxon>
        <taxon>Saprospirales</taxon>
        <taxon>Haliscomenobacteraceae</taxon>
        <taxon>Phaeodactylibacter</taxon>
    </lineage>
</organism>
<dbReference type="Pfam" id="PF20446">
    <property type="entry name" value="ABC_N"/>
    <property type="match status" value="1"/>
</dbReference>
<dbReference type="Pfam" id="PF09818">
    <property type="entry name" value="ABC_ATPase"/>
    <property type="match status" value="1"/>
</dbReference>
<dbReference type="InterPro" id="IPR046833">
    <property type="entry name" value="ABC_N"/>
</dbReference>
<evidence type="ECO:0000256" key="1">
    <source>
        <dbReference type="SAM" id="MobiDB-lite"/>
    </source>
</evidence>
<dbReference type="AlphaFoldDB" id="A0A5C6S193"/>
<dbReference type="RefSeq" id="WP_147165957.1">
    <property type="nucleotide sequence ID" value="NZ_VOOR01000004.1"/>
</dbReference>
<keyword evidence="6" id="KW-1185">Reference proteome</keyword>
<feature type="region of interest" description="Disordered" evidence="1">
    <location>
        <begin position="429"/>
        <end position="461"/>
    </location>
</feature>
<feature type="domain" description="ATPase of the ABC class C-terminal" evidence="2">
    <location>
        <begin position="169"/>
        <end position="434"/>
    </location>
</feature>
<evidence type="ECO:0000259" key="4">
    <source>
        <dbReference type="Pfam" id="PF21117"/>
    </source>
</evidence>
<protein>
    <submittedName>
        <fullName evidence="5">ATPase</fullName>
    </submittedName>
</protein>
<dbReference type="Pfam" id="PF21117">
    <property type="entry name" value="MRB1590_C"/>
    <property type="match status" value="1"/>
</dbReference>
<dbReference type="InterPro" id="IPR046834">
    <property type="entry name" value="ABC_ATPase_C"/>
</dbReference>
<accession>A0A5C6S193</accession>
<gene>
    <name evidence="5" type="ORF">FRY97_03085</name>
</gene>
<dbReference type="Proteomes" id="UP000321580">
    <property type="component" value="Unassembled WGS sequence"/>
</dbReference>
<dbReference type="OrthoDB" id="9809999at2"/>
<feature type="compositionally biased region" description="Polar residues" evidence="1">
    <location>
        <begin position="429"/>
        <end position="438"/>
    </location>
</feature>
<dbReference type="InterPro" id="IPR027417">
    <property type="entry name" value="P-loop_NTPase"/>
</dbReference>
<dbReference type="PANTHER" id="PTHR38149">
    <property type="entry name" value="ATPASE"/>
    <property type="match status" value="1"/>
</dbReference>
<dbReference type="InterPro" id="IPR019195">
    <property type="entry name" value="ABC_ATPase_put"/>
</dbReference>
<feature type="domain" description="MRB1590-like C-terminal" evidence="4">
    <location>
        <begin position="463"/>
        <end position="559"/>
    </location>
</feature>